<keyword evidence="13" id="KW-1185">Reference proteome</keyword>
<keyword evidence="6 12" id="KW-0418">Kinase</keyword>
<feature type="domain" description="Signal transduction histidine kinase subgroup 3 dimerisation and phosphoacceptor" evidence="11">
    <location>
        <begin position="229"/>
        <end position="306"/>
    </location>
</feature>
<dbReference type="GO" id="GO:0005524">
    <property type="term" value="F:ATP binding"/>
    <property type="evidence" value="ECO:0007669"/>
    <property type="project" value="UniProtKB-KW"/>
</dbReference>
<dbReference type="GO" id="GO:0000155">
    <property type="term" value="F:phosphorelay sensor kinase activity"/>
    <property type="evidence" value="ECO:0007669"/>
    <property type="project" value="InterPro"/>
</dbReference>
<keyword evidence="9" id="KW-0472">Membrane</keyword>
<dbReference type="InterPro" id="IPR036890">
    <property type="entry name" value="HATPase_C_sf"/>
</dbReference>
<dbReference type="InterPro" id="IPR011712">
    <property type="entry name" value="Sig_transdc_His_kin_sub3_dim/P"/>
</dbReference>
<dbReference type="SUPFAM" id="SSF55874">
    <property type="entry name" value="ATPase domain of HSP90 chaperone/DNA topoisomerase II/histidine kinase"/>
    <property type="match status" value="1"/>
</dbReference>
<name>A0A512D5F1_9MICO</name>
<keyword evidence="9" id="KW-1133">Transmembrane helix</keyword>
<dbReference type="InterPro" id="IPR003594">
    <property type="entry name" value="HATPase_dom"/>
</dbReference>
<dbReference type="Gene3D" id="1.20.5.1930">
    <property type="match status" value="1"/>
</dbReference>
<comment type="caution">
    <text evidence="12">The sequence shown here is derived from an EMBL/GenBank/DDBJ whole genome shotgun (WGS) entry which is preliminary data.</text>
</comment>
<evidence type="ECO:0000313" key="13">
    <source>
        <dbReference type="Proteomes" id="UP000321534"/>
    </source>
</evidence>
<evidence type="ECO:0000256" key="6">
    <source>
        <dbReference type="ARBA" id="ARBA00022777"/>
    </source>
</evidence>
<keyword evidence="5" id="KW-0547">Nucleotide-binding</keyword>
<evidence type="ECO:0000256" key="1">
    <source>
        <dbReference type="ARBA" id="ARBA00000085"/>
    </source>
</evidence>
<feature type="transmembrane region" description="Helical" evidence="9">
    <location>
        <begin position="35"/>
        <end position="55"/>
    </location>
</feature>
<feature type="transmembrane region" description="Helical" evidence="9">
    <location>
        <begin position="76"/>
        <end position="93"/>
    </location>
</feature>
<dbReference type="EMBL" id="BJYX01000024">
    <property type="protein sequence ID" value="GEO31686.1"/>
    <property type="molecule type" value="Genomic_DNA"/>
</dbReference>
<evidence type="ECO:0000256" key="4">
    <source>
        <dbReference type="ARBA" id="ARBA00022679"/>
    </source>
</evidence>
<comment type="catalytic activity">
    <reaction evidence="1">
        <text>ATP + protein L-histidine = ADP + protein N-phospho-L-histidine.</text>
        <dbReference type="EC" id="2.7.13.3"/>
    </reaction>
</comment>
<dbReference type="AlphaFoldDB" id="A0A512D5F1"/>
<keyword evidence="9" id="KW-0812">Transmembrane</keyword>
<evidence type="ECO:0000256" key="5">
    <source>
        <dbReference type="ARBA" id="ARBA00022741"/>
    </source>
</evidence>
<evidence type="ECO:0000256" key="7">
    <source>
        <dbReference type="ARBA" id="ARBA00022840"/>
    </source>
</evidence>
<feature type="transmembrane region" description="Helical" evidence="9">
    <location>
        <begin position="174"/>
        <end position="197"/>
    </location>
</feature>
<evidence type="ECO:0000256" key="8">
    <source>
        <dbReference type="ARBA" id="ARBA00023012"/>
    </source>
</evidence>
<evidence type="ECO:0000256" key="3">
    <source>
        <dbReference type="ARBA" id="ARBA00022553"/>
    </source>
</evidence>
<protein>
    <recommendedName>
        <fullName evidence="2">histidine kinase</fullName>
        <ecNumber evidence="2">2.7.13.3</ecNumber>
    </recommendedName>
</protein>
<dbReference type="Gene3D" id="3.30.565.10">
    <property type="entry name" value="Histidine kinase-like ATPase, C-terminal domain"/>
    <property type="match status" value="1"/>
</dbReference>
<dbReference type="InterPro" id="IPR050482">
    <property type="entry name" value="Sensor_HK_TwoCompSys"/>
</dbReference>
<organism evidence="12 13">
    <name type="scientific">Terrabacter aerolatus</name>
    <dbReference type="NCBI Taxonomy" id="422442"/>
    <lineage>
        <taxon>Bacteria</taxon>
        <taxon>Bacillati</taxon>
        <taxon>Actinomycetota</taxon>
        <taxon>Actinomycetes</taxon>
        <taxon>Micrococcales</taxon>
        <taxon>Intrasporangiaceae</taxon>
        <taxon>Terrabacter</taxon>
    </lineage>
</organism>
<dbReference type="CDD" id="cd16917">
    <property type="entry name" value="HATPase_UhpB-NarQ-NarX-like"/>
    <property type="match status" value="1"/>
</dbReference>
<dbReference type="EC" id="2.7.13.3" evidence="2"/>
<keyword evidence="4" id="KW-0808">Transferase</keyword>
<dbReference type="GO" id="GO:0046983">
    <property type="term" value="F:protein dimerization activity"/>
    <property type="evidence" value="ECO:0007669"/>
    <property type="project" value="InterPro"/>
</dbReference>
<keyword evidence="7" id="KW-0067">ATP-binding</keyword>
<dbReference type="GO" id="GO:0016020">
    <property type="term" value="C:membrane"/>
    <property type="evidence" value="ECO:0007669"/>
    <property type="project" value="InterPro"/>
</dbReference>
<reference evidence="12 13" key="1">
    <citation type="submission" date="2019-07" db="EMBL/GenBank/DDBJ databases">
        <title>Whole genome shotgun sequence of Terrabacter aerolatus NBRC 106305.</title>
        <authorList>
            <person name="Hosoyama A."/>
            <person name="Uohara A."/>
            <person name="Ohji S."/>
            <person name="Ichikawa N."/>
        </authorList>
    </citation>
    <scope>NUCLEOTIDE SEQUENCE [LARGE SCALE GENOMIC DNA]</scope>
    <source>
        <strain evidence="12 13">NBRC 106305</strain>
    </source>
</reference>
<dbReference type="Pfam" id="PF02518">
    <property type="entry name" value="HATPase_c"/>
    <property type="match status" value="1"/>
</dbReference>
<dbReference type="PANTHER" id="PTHR24421:SF10">
    <property type="entry name" value="NITRATE_NITRITE SENSOR PROTEIN NARQ"/>
    <property type="match status" value="1"/>
</dbReference>
<evidence type="ECO:0000256" key="9">
    <source>
        <dbReference type="SAM" id="Phobius"/>
    </source>
</evidence>
<gene>
    <name evidence="12" type="ORF">TAE01_34960</name>
</gene>
<dbReference type="Proteomes" id="UP000321534">
    <property type="component" value="Unassembled WGS sequence"/>
</dbReference>
<sequence length="468" mass="49717">MEAVVGAVPYLSGMPSSLPPWVRDLSRRDLWLRRLRSVGLGFLLLVDAVYASGGFDGRRRAAEGLPVSMSDTASGIGMLIALLGMTLMVAVAWRQRGPVVLTLVGCAATLVQLGPTAALIGLMSVVICRRFVDAYRLAPLVVAATFFAVSRDLRWTPRPVSFWGSLFAADGEPVGWFVVVVLTVVLVALFVGIGVWLRTRAQLRTAAEVVAEEREVVSSLADQVSRQAERERLAREIHDGLGHNLSILSVHAGALQAMADASAAEAQTATEQPRAATAQMKESAQVVRETAARSVAELHSLLDLLRSSDDPDVAAPTKTLRDVRALIDDSVTAGMPLVATVYVEDGEALDPHIAQAAYRIVQELLTNARKHAPTVSVRLSVTGSPAEGHLVIATANHLPPPVGPHGAGAADGGGARAGMGLTGIRERVEHYGGDMQAGVDPDGAFRVSIRLPWRAPDTDSTKGIRWTT</sequence>
<dbReference type="Pfam" id="PF07730">
    <property type="entry name" value="HisKA_3"/>
    <property type="match status" value="1"/>
</dbReference>
<dbReference type="PANTHER" id="PTHR24421">
    <property type="entry name" value="NITRATE/NITRITE SENSOR PROTEIN NARX-RELATED"/>
    <property type="match status" value="1"/>
</dbReference>
<evidence type="ECO:0000313" key="12">
    <source>
        <dbReference type="EMBL" id="GEO31686.1"/>
    </source>
</evidence>
<keyword evidence="8" id="KW-0902">Two-component regulatory system</keyword>
<accession>A0A512D5F1</accession>
<evidence type="ECO:0000256" key="2">
    <source>
        <dbReference type="ARBA" id="ARBA00012438"/>
    </source>
</evidence>
<evidence type="ECO:0000259" key="11">
    <source>
        <dbReference type="Pfam" id="PF07730"/>
    </source>
</evidence>
<feature type="domain" description="Histidine kinase/HSP90-like ATPase" evidence="10">
    <location>
        <begin position="356"/>
        <end position="453"/>
    </location>
</feature>
<evidence type="ECO:0000259" key="10">
    <source>
        <dbReference type="Pfam" id="PF02518"/>
    </source>
</evidence>
<keyword evidence="3" id="KW-0597">Phosphoprotein</keyword>
<feature type="transmembrane region" description="Helical" evidence="9">
    <location>
        <begin position="99"/>
        <end position="122"/>
    </location>
</feature>
<proteinExistence type="predicted"/>